<dbReference type="EMBL" id="PNEN01001724">
    <property type="protein sequence ID" value="PPJ52032.1"/>
    <property type="molecule type" value="Genomic_DNA"/>
</dbReference>
<dbReference type="InterPro" id="IPR036397">
    <property type="entry name" value="RNaseH_sf"/>
</dbReference>
<dbReference type="Proteomes" id="UP000237631">
    <property type="component" value="Unassembled WGS sequence"/>
</dbReference>
<dbReference type="InterPro" id="IPR012337">
    <property type="entry name" value="RNaseH-like_sf"/>
</dbReference>
<proteinExistence type="predicted"/>
<dbReference type="InterPro" id="IPR045246">
    <property type="entry name" value="Piwi_ago-like"/>
</dbReference>
<dbReference type="Pfam" id="PF16486">
    <property type="entry name" value="ArgoN"/>
    <property type="match status" value="1"/>
</dbReference>
<dbReference type="STRING" id="357750.A0A2S6BX37"/>
<sequence>MVDRIVPVMAPAKQASLSVYAKRFAPRCAASTEGAPVTLRVNFFAVRLPEVEHVWHYSIVITRADNGEEVKVAGLKKDLIRDLLSLPFFDERDGQFATDYRSSLIFLTRQDQIIKQTMAFAPVAGSSAQKFNVTLNGKHRLAMSDLDEYLNRREQRDCLVGMTALNVLSRTLAAPKAVKFGRIKFFPTKMGDVTWAKSLNFRNGFFTSMRPVDGQVVTNIHGVSCAFVVEQQLHHYAPKGLRVRLLYIPPTAANAARSKISSIPVKNSQIRRINGFGQSAAEQTFEHTTHGQITVQKYFNQYVLKPGSVLEYPSLLTCDLGTHDHPCFVPAELLYIAPDQPFLGKLPDKAMPDMINASQRLPLTNVAVVEDCLQPDRLFDSQKIQSSLDKGISVQLKMKETEARMIEIPDLVYNRKVQPGSATDDKLRSGKWDLRGKSFQKSGIITVLGIIGIGGASTQINDYRPLATALRRCGLNGKVEVHVARSATVARDDLSAAASELADAKFLLIVLPEKSAEAYERVKWWADVVTGVHTVCITPQNVKNLVKPPFQANLALKFNAKAGGFNHTLPESELKLMRSGVTMAVGADVTHPGPGSVPHCPSIAAVVASDDKHAVNYPGSLPLQRCKQESIEDLDSMIVERLEVWVRKNKSPPENILFYRDGVSESQFAMAKNQELPKVVEACKDYASTHPKFSSFNPKITLVVCGKRHHTRFYPPAEIDQSVKWALDDNNNFRPGLVVDDPSIRNPFHFDFYLQSHAALEGTARPCHYFVIRNDMGLSASALQRITFNMCWTFARALTPISYATSAYYADRLAERGRCYLAPFMAPSHVARPTEQQLFEGLKNVKKATMEEKDLHVLQKIKGGFSPQDGFPAWTCGNRLNPFKDAVAGTMFYI</sequence>
<dbReference type="InterPro" id="IPR032474">
    <property type="entry name" value="Argonaute_N"/>
</dbReference>
<dbReference type="SUPFAM" id="SSF53098">
    <property type="entry name" value="Ribonuclease H-like"/>
    <property type="match status" value="1"/>
</dbReference>
<evidence type="ECO:0000313" key="3">
    <source>
        <dbReference type="Proteomes" id="UP000237631"/>
    </source>
</evidence>
<dbReference type="Pfam" id="PF02171">
    <property type="entry name" value="Piwi"/>
    <property type="match status" value="1"/>
</dbReference>
<dbReference type="Gene3D" id="2.170.260.10">
    <property type="entry name" value="paz domain"/>
    <property type="match status" value="1"/>
</dbReference>
<protein>
    <recommendedName>
        <fullName evidence="1">Piwi domain-containing protein</fullName>
    </recommendedName>
</protein>
<dbReference type="SUPFAM" id="SSF101690">
    <property type="entry name" value="PAZ domain"/>
    <property type="match status" value="1"/>
</dbReference>
<dbReference type="AlphaFoldDB" id="A0A2S6BX37"/>
<evidence type="ECO:0000259" key="1">
    <source>
        <dbReference type="PROSITE" id="PS50822"/>
    </source>
</evidence>
<dbReference type="SMART" id="SM00950">
    <property type="entry name" value="Piwi"/>
    <property type="match status" value="1"/>
</dbReference>
<dbReference type="CDD" id="cd04657">
    <property type="entry name" value="Piwi_ago-like"/>
    <property type="match status" value="1"/>
</dbReference>
<dbReference type="InterPro" id="IPR003165">
    <property type="entry name" value="Piwi"/>
</dbReference>
<evidence type="ECO:0000313" key="2">
    <source>
        <dbReference type="EMBL" id="PPJ52032.1"/>
    </source>
</evidence>
<dbReference type="OrthoDB" id="10252740at2759"/>
<dbReference type="Gene3D" id="3.40.50.2300">
    <property type="match status" value="1"/>
</dbReference>
<comment type="caution">
    <text evidence="2">The sequence shown here is derived from an EMBL/GenBank/DDBJ whole genome shotgun (WGS) entry which is preliminary data.</text>
</comment>
<dbReference type="PROSITE" id="PS50822">
    <property type="entry name" value="PIWI"/>
    <property type="match status" value="1"/>
</dbReference>
<keyword evidence="3" id="KW-1185">Reference proteome</keyword>
<dbReference type="InterPro" id="IPR036085">
    <property type="entry name" value="PAZ_dom_sf"/>
</dbReference>
<reference evidence="3" key="1">
    <citation type="journal article" date="2017" name="bioRxiv">
        <title>Conservation of a gene cluster reveals novel cercosporin biosynthetic mechanisms and extends production to the genus Colletotrichum.</title>
        <authorList>
            <person name="de Jonge R."/>
            <person name="Ebert M.K."/>
            <person name="Huitt-Roehl C.R."/>
            <person name="Pal P."/>
            <person name="Suttle J.C."/>
            <person name="Spanner R.E."/>
            <person name="Neubauer J.D."/>
            <person name="Jurick W.M.II."/>
            <person name="Stott K.A."/>
            <person name="Secor G.A."/>
            <person name="Thomma B.P.H.J."/>
            <person name="Van de Peer Y."/>
            <person name="Townsend C.A."/>
            <person name="Bolton M.D."/>
        </authorList>
    </citation>
    <scope>NUCLEOTIDE SEQUENCE [LARGE SCALE GENOMIC DNA]</scope>
    <source>
        <strain evidence="3">CBS538.71</strain>
    </source>
</reference>
<name>A0A2S6BX37_9PEZI</name>
<gene>
    <name evidence="2" type="ORF">CBER1_09824</name>
</gene>
<feature type="domain" description="Piwi" evidence="1">
    <location>
        <begin position="506"/>
        <end position="814"/>
    </location>
</feature>
<organism evidence="2 3">
    <name type="scientific">Cercospora berteroae</name>
    <dbReference type="NCBI Taxonomy" id="357750"/>
    <lineage>
        <taxon>Eukaryota</taxon>
        <taxon>Fungi</taxon>
        <taxon>Dikarya</taxon>
        <taxon>Ascomycota</taxon>
        <taxon>Pezizomycotina</taxon>
        <taxon>Dothideomycetes</taxon>
        <taxon>Dothideomycetidae</taxon>
        <taxon>Mycosphaerellales</taxon>
        <taxon>Mycosphaerellaceae</taxon>
        <taxon>Cercospora</taxon>
    </lineage>
</organism>
<dbReference type="GO" id="GO:0003676">
    <property type="term" value="F:nucleic acid binding"/>
    <property type="evidence" value="ECO:0007669"/>
    <property type="project" value="InterPro"/>
</dbReference>
<dbReference type="Gene3D" id="3.30.420.10">
    <property type="entry name" value="Ribonuclease H-like superfamily/Ribonuclease H"/>
    <property type="match status" value="1"/>
</dbReference>
<dbReference type="PANTHER" id="PTHR22891">
    <property type="entry name" value="EUKARYOTIC TRANSLATION INITIATION FACTOR 2C"/>
    <property type="match status" value="1"/>
</dbReference>
<accession>A0A2S6BX37</accession>